<organism evidence="1 2">
    <name type="scientific">Candidatus Thiomargarita nelsonii</name>
    <dbReference type="NCBI Taxonomy" id="1003181"/>
    <lineage>
        <taxon>Bacteria</taxon>
        <taxon>Pseudomonadati</taxon>
        <taxon>Pseudomonadota</taxon>
        <taxon>Gammaproteobacteria</taxon>
        <taxon>Thiotrichales</taxon>
        <taxon>Thiotrichaceae</taxon>
        <taxon>Thiomargarita</taxon>
    </lineage>
</organism>
<evidence type="ECO:0000313" key="2">
    <source>
        <dbReference type="Proteomes" id="UP000076962"/>
    </source>
</evidence>
<keyword evidence="2" id="KW-1185">Reference proteome</keyword>
<sequence length="91" mass="9677">MLSVVQRLLFVFTLLLPLAGLAPVTLEASESTCLECKGGVTELTLKYTGETAALIRIEDGGVVYDIGTVGPDEEFTIAGTESDGKFDHNDL</sequence>
<reference evidence="1 2" key="1">
    <citation type="submission" date="2016-05" db="EMBL/GenBank/DDBJ databases">
        <title>Single-cell genome of chain-forming Candidatus Thiomargarita nelsonii and comparison to other large sulfur-oxidizing bacteria.</title>
        <authorList>
            <person name="Winkel M."/>
            <person name="Salman V."/>
            <person name="Woyke T."/>
            <person name="Schulz-Vogt H."/>
            <person name="Richter M."/>
            <person name="Flood B."/>
            <person name="Bailey J."/>
            <person name="Amann R."/>
            <person name="Mussmann M."/>
        </authorList>
    </citation>
    <scope>NUCLEOTIDE SEQUENCE [LARGE SCALE GENOMIC DNA]</scope>
    <source>
        <strain evidence="1 2">THI036</strain>
    </source>
</reference>
<proteinExistence type="predicted"/>
<accession>A0A0A6P0L4</accession>
<dbReference type="AlphaFoldDB" id="A0A0A6P0L4"/>
<protein>
    <submittedName>
        <fullName evidence="1">Secreted protein</fullName>
    </submittedName>
</protein>
<comment type="caution">
    <text evidence="1">The sequence shown here is derived from an EMBL/GenBank/DDBJ whole genome shotgun (WGS) entry which is preliminary data.</text>
</comment>
<gene>
    <name evidence="1" type="ORF">THIOM_005194</name>
</gene>
<feature type="non-terminal residue" evidence="1">
    <location>
        <position position="91"/>
    </location>
</feature>
<dbReference type="Proteomes" id="UP000076962">
    <property type="component" value="Unassembled WGS sequence"/>
</dbReference>
<dbReference type="EMBL" id="LUTY01002907">
    <property type="protein sequence ID" value="OAD19184.1"/>
    <property type="molecule type" value="Genomic_DNA"/>
</dbReference>
<name>A0A0A6P0L4_9GAMM</name>
<evidence type="ECO:0000313" key="1">
    <source>
        <dbReference type="EMBL" id="OAD19184.1"/>
    </source>
</evidence>